<keyword evidence="1" id="KW-1133">Transmembrane helix</keyword>
<name>A0A419T270_9FIRM</name>
<dbReference type="PANTHER" id="PTHR37304">
    <property type="entry name" value="MEMBRANE PROTEIN-RELATED"/>
    <property type="match status" value="1"/>
</dbReference>
<organism evidence="2 3">
    <name type="scientific">Thermohalobacter berrensis</name>
    <dbReference type="NCBI Taxonomy" id="99594"/>
    <lineage>
        <taxon>Bacteria</taxon>
        <taxon>Bacillati</taxon>
        <taxon>Bacillota</taxon>
        <taxon>Tissierellia</taxon>
        <taxon>Tissierellales</taxon>
        <taxon>Thermohalobacteraceae</taxon>
        <taxon>Thermohalobacter</taxon>
    </lineage>
</organism>
<keyword evidence="1" id="KW-0472">Membrane</keyword>
<feature type="transmembrane region" description="Helical" evidence="1">
    <location>
        <begin position="40"/>
        <end position="61"/>
    </location>
</feature>
<dbReference type="PANTHER" id="PTHR37304:SF1">
    <property type="entry name" value="MEMBRANE PROTEIN"/>
    <property type="match status" value="1"/>
</dbReference>
<dbReference type="InterPro" id="IPR007211">
    <property type="entry name" value="DUF378"/>
</dbReference>
<dbReference type="RefSeq" id="WP_120169296.1">
    <property type="nucleotide sequence ID" value="NZ_MCIB01000017.1"/>
</dbReference>
<evidence type="ECO:0000313" key="2">
    <source>
        <dbReference type="EMBL" id="RKD31565.1"/>
    </source>
</evidence>
<sequence>MSILKTIVSILILLGAINWGLVGLFNFDLIEFIFKSKTSLGARIAYTLIGLSGIFTILYLIF</sequence>
<comment type="caution">
    <text evidence="2">The sequence shown here is derived from an EMBL/GenBank/DDBJ whole genome shotgun (WGS) entry which is preliminary data.</text>
</comment>
<evidence type="ECO:0000313" key="3">
    <source>
        <dbReference type="Proteomes" id="UP000284177"/>
    </source>
</evidence>
<protein>
    <submittedName>
        <fullName evidence="2">DUF378 domain-containing protein</fullName>
    </submittedName>
</protein>
<dbReference type="EMBL" id="MCIB01000017">
    <property type="protein sequence ID" value="RKD31565.1"/>
    <property type="molecule type" value="Genomic_DNA"/>
</dbReference>
<keyword evidence="1" id="KW-0812">Transmembrane</keyword>
<gene>
    <name evidence="2" type="ORF">BET03_12415</name>
</gene>
<feature type="transmembrane region" description="Helical" evidence="1">
    <location>
        <begin position="6"/>
        <end position="28"/>
    </location>
</feature>
<dbReference type="OrthoDB" id="9812136at2"/>
<dbReference type="AlphaFoldDB" id="A0A419T270"/>
<keyword evidence="3" id="KW-1185">Reference proteome</keyword>
<dbReference type="Proteomes" id="UP000284177">
    <property type="component" value="Unassembled WGS sequence"/>
</dbReference>
<evidence type="ECO:0000256" key="1">
    <source>
        <dbReference type="SAM" id="Phobius"/>
    </source>
</evidence>
<dbReference type="Pfam" id="PF04070">
    <property type="entry name" value="DUF378"/>
    <property type="match status" value="1"/>
</dbReference>
<proteinExistence type="predicted"/>
<accession>A0A419T270</accession>
<reference evidence="2 3" key="1">
    <citation type="submission" date="2016-08" db="EMBL/GenBank/DDBJ databases">
        <title>Novel Firmicutes and Novel Genomes.</title>
        <authorList>
            <person name="Poppleton D.I."/>
            <person name="Gribaldo S."/>
        </authorList>
    </citation>
    <scope>NUCLEOTIDE SEQUENCE [LARGE SCALE GENOMIC DNA]</scope>
    <source>
        <strain evidence="2 3">CTT3</strain>
    </source>
</reference>